<dbReference type="RefSeq" id="WP_138058341.1">
    <property type="nucleotide sequence ID" value="NZ_VAWE01000003.1"/>
</dbReference>
<sequence length="108" mass="11794">MGPRHRKTRATVVRAGRTTTMVSLADWFGGQLLAPVDTSTIQAIIGRPREELPGAELWVMARLDAGAAEFLALRGWTPCEEPAEASGKDERRLRVGMPVQTVRPTRAA</sequence>
<evidence type="ECO:0000313" key="1">
    <source>
        <dbReference type="EMBL" id="TLQ38971.1"/>
    </source>
</evidence>
<gene>
    <name evidence="1" type="ORF">FEF34_39835</name>
</gene>
<dbReference type="EMBL" id="VAWE01000003">
    <property type="protein sequence ID" value="TLQ38971.1"/>
    <property type="molecule type" value="Genomic_DNA"/>
</dbReference>
<reference evidence="1 2" key="1">
    <citation type="submission" date="2019-05" db="EMBL/GenBank/DDBJ databases">
        <title>Streptomyces marianii sp. nov., a novel marine actinomycete from southern coast of India.</title>
        <authorList>
            <person name="Iniyan A.M."/>
            <person name="Wink J."/>
            <person name="Ramprasad E."/>
            <person name="Ramana C.V."/>
            <person name="Bunk B."/>
            <person name="Sproer C."/>
            <person name="Joseph F.-J.R.S."/>
            <person name="Vincent S.G.P."/>
        </authorList>
    </citation>
    <scope>NUCLEOTIDE SEQUENCE [LARGE SCALE GENOMIC DNA]</scope>
    <source>
        <strain evidence="1 2">ICN19</strain>
    </source>
</reference>
<dbReference type="OrthoDB" id="4321264at2"/>
<name>A0A5R9DW29_9ACTN</name>
<accession>A0A5R9DW29</accession>
<dbReference type="AlphaFoldDB" id="A0A5R9DW29"/>
<protein>
    <submittedName>
        <fullName evidence="1">Uncharacterized protein</fullName>
    </submittedName>
</protein>
<dbReference type="Proteomes" id="UP000305921">
    <property type="component" value="Unassembled WGS sequence"/>
</dbReference>
<organism evidence="1 2">
    <name type="scientific">Streptomyces marianii</name>
    <dbReference type="NCBI Taxonomy" id="1817406"/>
    <lineage>
        <taxon>Bacteria</taxon>
        <taxon>Bacillati</taxon>
        <taxon>Actinomycetota</taxon>
        <taxon>Actinomycetes</taxon>
        <taxon>Kitasatosporales</taxon>
        <taxon>Streptomycetaceae</taxon>
        <taxon>Streptomyces</taxon>
    </lineage>
</organism>
<comment type="caution">
    <text evidence="1">The sequence shown here is derived from an EMBL/GenBank/DDBJ whole genome shotgun (WGS) entry which is preliminary data.</text>
</comment>
<keyword evidence="2" id="KW-1185">Reference proteome</keyword>
<evidence type="ECO:0000313" key="2">
    <source>
        <dbReference type="Proteomes" id="UP000305921"/>
    </source>
</evidence>
<proteinExistence type="predicted"/>